<dbReference type="GO" id="GO:0005743">
    <property type="term" value="C:mitochondrial inner membrane"/>
    <property type="evidence" value="ECO:0007669"/>
    <property type="project" value="UniProtKB-SubCell"/>
</dbReference>
<feature type="transmembrane region" description="Helical" evidence="9">
    <location>
        <begin position="32"/>
        <end position="54"/>
    </location>
</feature>
<comment type="caution">
    <text evidence="11">The sequence shown here is derived from an EMBL/GenBank/DDBJ whole genome shotgun (WGS) entry which is preliminary data.</text>
</comment>
<dbReference type="OMA" id="WKMTPAM"/>
<keyword evidence="5 9" id="KW-0812">Transmembrane</keyword>
<evidence type="ECO:0000256" key="3">
    <source>
        <dbReference type="ARBA" id="ARBA00007035"/>
    </source>
</evidence>
<keyword evidence="12" id="KW-1185">Reference proteome</keyword>
<protein>
    <recommendedName>
        <fullName evidence="9">Cytochrome c oxidase assembly factor 3</fullName>
    </recommendedName>
</protein>
<dbReference type="HOGENOM" id="CLU_153999_0_0_1"/>
<evidence type="ECO:0000313" key="12">
    <source>
        <dbReference type="Proteomes" id="UP000011777"/>
    </source>
</evidence>
<evidence type="ECO:0000259" key="10">
    <source>
        <dbReference type="Pfam" id="PF09813"/>
    </source>
</evidence>
<dbReference type="GO" id="GO:0033617">
    <property type="term" value="P:mitochondrial respiratory chain complex IV assembly"/>
    <property type="evidence" value="ECO:0007669"/>
    <property type="project" value="UniProtKB-UniRule"/>
</dbReference>
<reference evidence="11 12" key="1">
    <citation type="submission" date="2013-02" db="EMBL/GenBank/DDBJ databases">
        <title>Genome sequence of Candida maltosa Xu316, a potential industrial strain for xylitol and ethanol production.</title>
        <authorList>
            <person name="Yu J."/>
            <person name="Wang Q."/>
            <person name="Geng X."/>
            <person name="Bao W."/>
            <person name="He P."/>
            <person name="Cai J."/>
        </authorList>
    </citation>
    <scope>NUCLEOTIDE SEQUENCE [LARGE SCALE GENOMIC DNA]</scope>
    <source>
        <strain evidence="12">Xu316</strain>
    </source>
</reference>
<dbReference type="InterPro" id="IPR018628">
    <property type="entry name" value="Coa3_CC"/>
</dbReference>
<keyword evidence="6 9" id="KW-1133">Transmembrane helix</keyword>
<evidence type="ECO:0000256" key="4">
    <source>
        <dbReference type="ARBA" id="ARBA00011351"/>
    </source>
</evidence>
<comment type="function">
    <text evidence="1 9">Required for assembly of cytochrome c oxidase (complex IV).</text>
</comment>
<dbReference type="eggNOG" id="ENOG502S440">
    <property type="taxonomic scope" value="Eukaryota"/>
</dbReference>
<dbReference type="STRING" id="1245528.M3JXK4"/>
<gene>
    <name evidence="11" type="ORF">G210_1911</name>
</gene>
<dbReference type="AlphaFoldDB" id="M3JXK4"/>
<comment type="similarity">
    <text evidence="3 9">Belongs to the COA3 family.</text>
</comment>
<name>M3JXK4_CANMX</name>
<dbReference type="Proteomes" id="UP000011777">
    <property type="component" value="Unassembled WGS sequence"/>
</dbReference>
<evidence type="ECO:0000256" key="2">
    <source>
        <dbReference type="ARBA" id="ARBA00004434"/>
    </source>
</evidence>
<evidence type="ECO:0000256" key="7">
    <source>
        <dbReference type="ARBA" id="ARBA00023128"/>
    </source>
</evidence>
<feature type="domain" description="Cytochrome c oxidase assembly factor 3 mitochondrial coiled-coil" evidence="10">
    <location>
        <begin position="25"/>
        <end position="70"/>
    </location>
</feature>
<dbReference type="InterPro" id="IPR041752">
    <property type="entry name" value="Coa3"/>
</dbReference>
<dbReference type="OrthoDB" id="10018333at2759"/>
<proteinExistence type="inferred from homology"/>
<dbReference type="PANTHER" id="PTHR15642">
    <property type="entry name" value="CYTOCHROME C OXIDASE ASSEMBLY FACTOR 3, MITOCHONDRIAL"/>
    <property type="match status" value="1"/>
</dbReference>
<comment type="subunit">
    <text evidence="4 9">Component of 250-400 kDa complexes called cytochrome oxidase assembly intermediates or COA complexes.</text>
</comment>
<evidence type="ECO:0000313" key="11">
    <source>
        <dbReference type="EMBL" id="EMG47685.1"/>
    </source>
</evidence>
<accession>M3JXK4</accession>
<comment type="subcellular location">
    <subcellularLocation>
        <location evidence="2">Mitochondrion inner membrane</location>
        <topology evidence="2">Single-pass membrane protein</topology>
    </subcellularLocation>
</comment>
<evidence type="ECO:0000256" key="1">
    <source>
        <dbReference type="ARBA" id="ARBA00003064"/>
    </source>
</evidence>
<keyword evidence="9" id="KW-0999">Mitochondrion inner membrane</keyword>
<dbReference type="Pfam" id="PF09813">
    <property type="entry name" value="Coa3_cc"/>
    <property type="match status" value="1"/>
</dbReference>
<evidence type="ECO:0000256" key="8">
    <source>
        <dbReference type="ARBA" id="ARBA00023136"/>
    </source>
</evidence>
<dbReference type="EMBL" id="AOGT01001443">
    <property type="protein sequence ID" value="EMG47685.1"/>
    <property type="molecule type" value="Genomic_DNA"/>
</dbReference>
<evidence type="ECO:0000256" key="5">
    <source>
        <dbReference type="ARBA" id="ARBA00022692"/>
    </source>
</evidence>
<evidence type="ECO:0000256" key="9">
    <source>
        <dbReference type="RuleBase" id="RU367056"/>
    </source>
</evidence>
<organism evidence="11 12">
    <name type="scientific">Candida maltosa (strain Xu316)</name>
    <name type="common">Yeast</name>
    <dbReference type="NCBI Taxonomy" id="1245528"/>
    <lineage>
        <taxon>Eukaryota</taxon>
        <taxon>Fungi</taxon>
        <taxon>Dikarya</taxon>
        <taxon>Ascomycota</taxon>
        <taxon>Saccharomycotina</taxon>
        <taxon>Pichiomycetes</taxon>
        <taxon>Debaryomycetaceae</taxon>
        <taxon>Candida/Lodderomyces clade</taxon>
        <taxon>Candida</taxon>
    </lineage>
</organism>
<keyword evidence="7 9" id="KW-0496">Mitochondrion</keyword>
<dbReference type="PANTHER" id="PTHR15642:SF3">
    <property type="entry name" value="CYTOCHROME C OXIDASE ASSEMBLY FACTOR 3 HOMOLOG, MITOCHONDRIAL"/>
    <property type="match status" value="1"/>
</dbReference>
<keyword evidence="8 9" id="KW-0472">Membrane</keyword>
<sequence length="87" mass="10090">MGKLIGVKGHDRYRDPVTHQITPALYRVRAPFFWRNTIALFVVGSIPLGVYLYAFHKISDDDFSDIPIPPISDEELKKLKLEYENKK</sequence>
<evidence type="ECO:0000256" key="6">
    <source>
        <dbReference type="ARBA" id="ARBA00022989"/>
    </source>
</evidence>